<dbReference type="Pfam" id="PF12898">
    <property type="entry name" value="Stc1"/>
    <property type="match status" value="1"/>
</dbReference>
<feature type="compositionally biased region" description="Gly residues" evidence="1">
    <location>
        <begin position="223"/>
        <end position="234"/>
    </location>
</feature>
<dbReference type="AlphaFoldDB" id="A0A6A6GRC8"/>
<proteinExistence type="predicted"/>
<evidence type="ECO:0000313" key="3">
    <source>
        <dbReference type="EMBL" id="KAF2228285.1"/>
    </source>
</evidence>
<feature type="domain" description="Stc1" evidence="2">
    <location>
        <begin position="70"/>
        <end position="141"/>
    </location>
</feature>
<evidence type="ECO:0000313" key="4">
    <source>
        <dbReference type="Proteomes" id="UP000799538"/>
    </source>
</evidence>
<gene>
    <name evidence="3" type="ORF">BDZ85DRAFT_255721</name>
</gene>
<evidence type="ECO:0000259" key="2">
    <source>
        <dbReference type="Pfam" id="PF12898"/>
    </source>
</evidence>
<sequence>MAPNATKWKAFADFDTSSTTSGPAIAYNDFVSTAPVRRQYNTRAPFHIPNEYNLSSPIQRFSLIRIRLTCTLCNKPKNLRGFSVVQQNKYRDSRGSHNIICIHCNGVKKTEITCSLCDKTLPLKKFARSQRSGAQECFDCVAKRTGFGSDDEDDFLLQHDLDSAKGMYRVRDQGENSTDVETGAWTGDAGHGRNTAGNDGWATSTEGGWGTSTDGGWGTSTDGGWGPGTDGGWGPNTTSGSEVAQQRGREMPGPIEKQRAWVVDEERYDLGEDWDAGSVLSVESSDSEGSVFSV</sequence>
<dbReference type="OrthoDB" id="3906619at2759"/>
<name>A0A6A6GRC8_9PEZI</name>
<keyword evidence="4" id="KW-1185">Reference proteome</keyword>
<protein>
    <recommendedName>
        <fullName evidence="2">Stc1 domain-containing protein</fullName>
    </recommendedName>
</protein>
<reference evidence="4" key="1">
    <citation type="journal article" date="2020" name="Stud. Mycol.">
        <title>101 Dothideomycetes genomes: A test case for predicting lifestyles and emergence of pathogens.</title>
        <authorList>
            <person name="Haridas S."/>
            <person name="Albert R."/>
            <person name="Binder M."/>
            <person name="Bloem J."/>
            <person name="LaButti K."/>
            <person name="Salamov A."/>
            <person name="Andreopoulos B."/>
            <person name="Baker S."/>
            <person name="Barry K."/>
            <person name="Bills G."/>
            <person name="Bluhm B."/>
            <person name="Cannon C."/>
            <person name="Castanera R."/>
            <person name="Culley D."/>
            <person name="Daum C."/>
            <person name="Ezra D."/>
            <person name="Gonzalez J."/>
            <person name="Henrissat B."/>
            <person name="Kuo A."/>
            <person name="Liang C."/>
            <person name="Lipzen A."/>
            <person name="Lutzoni F."/>
            <person name="Magnuson J."/>
            <person name="Mondo S."/>
            <person name="Nolan M."/>
            <person name="Ohm R."/>
            <person name="Pangilinan J."/>
            <person name="Park H.-J."/>
            <person name="Ramirez L."/>
            <person name="Alfaro M."/>
            <person name="Sun H."/>
            <person name="Tritt A."/>
            <person name="Yoshinaga Y."/>
            <person name="Zwiers L.-H."/>
            <person name="Turgeon B."/>
            <person name="Goodwin S."/>
            <person name="Spatafora J."/>
            <person name="Crous P."/>
            <person name="Grigoriev I."/>
        </authorList>
    </citation>
    <scope>NUCLEOTIDE SEQUENCE [LARGE SCALE GENOMIC DNA]</scope>
    <source>
        <strain evidence="4">CECT 20119</strain>
    </source>
</reference>
<feature type="compositionally biased region" description="Polar residues" evidence="1">
    <location>
        <begin position="281"/>
        <end position="294"/>
    </location>
</feature>
<dbReference type="EMBL" id="ML992501">
    <property type="protein sequence ID" value="KAF2228285.1"/>
    <property type="molecule type" value="Genomic_DNA"/>
</dbReference>
<accession>A0A6A6GRC8</accession>
<dbReference type="InterPro" id="IPR024630">
    <property type="entry name" value="Stc1"/>
</dbReference>
<feature type="region of interest" description="Disordered" evidence="1">
    <location>
        <begin position="173"/>
        <end position="200"/>
    </location>
</feature>
<organism evidence="3 4">
    <name type="scientific">Elsinoe ampelina</name>
    <dbReference type="NCBI Taxonomy" id="302913"/>
    <lineage>
        <taxon>Eukaryota</taxon>
        <taxon>Fungi</taxon>
        <taxon>Dikarya</taxon>
        <taxon>Ascomycota</taxon>
        <taxon>Pezizomycotina</taxon>
        <taxon>Dothideomycetes</taxon>
        <taxon>Dothideomycetidae</taxon>
        <taxon>Myriangiales</taxon>
        <taxon>Elsinoaceae</taxon>
        <taxon>Elsinoe</taxon>
    </lineage>
</organism>
<feature type="compositionally biased region" description="Polar residues" evidence="1">
    <location>
        <begin position="235"/>
        <end position="244"/>
    </location>
</feature>
<feature type="region of interest" description="Disordered" evidence="1">
    <location>
        <begin position="223"/>
        <end position="256"/>
    </location>
</feature>
<dbReference type="Proteomes" id="UP000799538">
    <property type="component" value="Unassembled WGS sequence"/>
</dbReference>
<evidence type="ECO:0000256" key="1">
    <source>
        <dbReference type="SAM" id="MobiDB-lite"/>
    </source>
</evidence>
<feature type="region of interest" description="Disordered" evidence="1">
    <location>
        <begin position="274"/>
        <end position="294"/>
    </location>
</feature>